<name>A0A423IWL5_9PSED</name>
<dbReference type="AlphaFoldDB" id="A0A423IWL5"/>
<protein>
    <submittedName>
        <fullName evidence="1">Uncharacterized protein</fullName>
    </submittedName>
</protein>
<accession>A0A423IWL5</accession>
<dbReference type="EMBL" id="MOBL01000024">
    <property type="protein sequence ID" value="RON29839.1"/>
    <property type="molecule type" value="Genomic_DNA"/>
</dbReference>
<evidence type="ECO:0000313" key="2">
    <source>
        <dbReference type="Proteomes" id="UP000283260"/>
    </source>
</evidence>
<sequence>MGYIYFLRTHAPQNRHQYSEGNMNTDEKIINWIEAGKQVGGRGKLDTENDVLWLSIAIQKHEEKYKTYSSEIYDSKITMEEYLKEESKNFFTPQEALDHLRSESKLEVSELGRRCKNSQPSSPLAH</sequence>
<reference evidence="1 2" key="1">
    <citation type="submission" date="2016-10" db="EMBL/GenBank/DDBJ databases">
        <title>Comparative genome analysis of multiple Pseudomonas spp. focuses on biocontrol and plant growth promoting traits.</title>
        <authorList>
            <person name="Tao X.-Y."/>
            <person name="Taylor C.G."/>
        </authorList>
    </citation>
    <scope>NUCLEOTIDE SEQUENCE [LARGE SCALE GENOMIC DNA]</scope>
    <source>
        <strain evidence="1 2">94G2</strain>
    </source>
</reference>
<gene>
    <name evidence="1" type="ORF">BK661_20985</name>
</gene>
<evidence type="ECO:0000313" key="1">
    <source>
        <dbReference type="EMBL" id="RON29839.1"/>
    </source>
</evidence>
<proteinExistence type="predicted"/>
<organism evidence="1 2">
    <name type="scientific">Pseudomonas frederiksbergensis</name>
    <dbReference type="NCBI Taxonomy" id="104087"/>
    <lineage>
        <taxon>Bacteria</taxon>
        <taxon>Pseudomonadati</taxon>
        <taxon>Pseudomonadota</taxon>
        <taxon>Gammaproteobacteria</taxon>
        <taxon>Pseudomonadales</taxon>
        <taxon>Pseudomonadaceae</taxon>
        <taxon>Pseudomonas</taxon>
    </lineage>
</organism>
<comment type="caution">
    <text evidence="1">The sequence shown here is derived from an EMBL/GenBank/DDBJ whole genome shotgun (WGS) entry which is preliminary data.</text>
</comment>
<dbReference type="Proteomes" id="UP000283260">
    <property type="component" value="Unassembled WGS sequence"/>
</dbReference>